<keyword evidence="5 7" id="KW-0378">Hydrolase</keyword>
<dbReference type="GO" id="GO:0004521">
    <property type="term" value="F:RNA endonuclease activity"/>
    <property type="evidence" value="ECO:0007669"/>
    <property type="project" value="UniProtKB-UniRule"/>
</dbReference>
<proteinExistence type="inferred from homology"/>
<sequence>MIEVQNLTKTKINKTELRKIAERVLRKEKGKGKDLSLVLVGPQRMRKLSKIYRGKDVLANVLSFQGEGFLLGEVVLCPSVIRKDALEYKIPFQGALCWMLVHGLLHLLGYSHETLKQETIMTKKEQQYLSTAS</sequence>
<accession>A0A1G2QW24</accession>
<dbReference type="GO" id="GO:0006364">
    <property type="term" value="P:rRNA processing"/>
    <property type="evidence" value="ECO:0007669"/>
    <property type="project" value="UniProtKB-UniRule"/>
</dbReference>
<dbReference type="HAMAP" id="MF_00009">
    <property type="entry name" value="Endoribonucl_YbeY"/>
    <property type="match status" value="1"/>
</dbReference>
<keyword evidence="3 7" id="KW-0479">Metal-binding</keyword>
<evidence type="ECO:0000256" key="4">
    <source>
        <dbReference type="ARBA" id="ARBA00022759"/>
    </source>
</evidence>
<dbReference type="SUPFAM" id="SSF55486">
    <property type="entry name" value="Metalloproteases ('zincins'), catalytic domain"/>
    <property type="match status" value="1"/>
</dbReference>
<comment type="function">
    <text evidence="7">Single strand-specific metallo-endoribonuclease involved in late-stage 70S ribosome quality control and in maturation of the 3' terminus of the 16S rRNA.</text>
</comment>
<feature type="binding site" evidence="7">
    <location>
        <position position="112"/>
    </location>
    <ligand>
        <name>Zn(2+)</name>
        <dbReference type="ChEBI" id="CHEBI:29105"/>
        <note>catalytic</note>
    </ligand>
</feature>
<comment type="subcellular location">
    <subcellularLocation>
        <location evidence="7">Cytoplasm</location>
    </subcellularLocation>
</comment>
<evidence type="ECO:0000256" key="6">
    <source>
        <dbReference type="ARBA" id="ARBA00022833"/>
    </source>
</evidence>
<comment type="cofactor">
    <cofactor evidence="7">
        <name>Zn(2+)</name>
        <dbReference type="ChEBI" id="CHEBI:29105"/>
    </cofactor>
    <text evidence="7">Binds 1 zinc ion.</text>
</comment>
<dbReference type="PANTHER" id="PTHR46986:SF1">
    <property type="entry name" value="ENDORIBONUCLEASE YBEY, CHLOROPLASTIC"/>
    <property type="match status" value="1"/>
</dbReference>
<dbReference type="GO" id="GO:0008270">
    <property type="term" value="F:zinc ion binding"/>
    <property type="evidence" value="ECO:0007669"/>
    <property type="project" value="UniProtKB-UniRule"/>
</dbReference>
<dbReference type="Gene3D" id="3.40.390.30">
    <property type="entry name" value="Metalloproteases ('zincins'), catalytic domain"/>
    <property type="match status" value="1"/>
</dbReference>
<evidence type="ECO:0000256" key="7">
    <source>
        <dbReference type="HAMAP-Rule" id="MF_00009"/>
    </source>
</evidence>
<protein>
    <recommendedName>
        <fullName evidence="7">Endoribonuclease YbeY</fullName>
        <ecNumber evidence="7">3.1.-.-</ecNumber>
    </recommendedName>
</protein>
<reference evidence="8 9" key="1">
    <citation type="journal article" date="2016" name="Nat. Commun.">
        <title>Thousands of microbial genomes shed light on interconnected biogeochemical processes in an aquifer system.</title>
        <authorList>
            <person name="Anantharaman K."/>
            <person name="Brown C.T."/>
            <person name="Hug L.A."/>
            <person name="Sharon I."/>
            <person name="Castelle C.J."/>
            <person name="Probst A.J."/>
            <person name="Thomas B.C."/>
            <person name="Singh A."/>
            <person name="Wilkins M.J."/>
            <person name="Karaoz U."/>
            <person name="Brodie E.L."/>
            <person name="Williams K.H."/>
            <person name="Hubbard S.S."/>
            <person name="Banfield J.F."/>
        </authorList>
    </citation>
    <scope>NUCLEOTIDE SEQUENCE [LARGE SCALE GENOMIC DNA]</scope>
</reference>
<dbReference type="STRING" id="1802448.A2672_00450"/>
<dbReference type="InterPro" id="IPR020549">
    <property type="entry name" value="YbeY_CS"/>
</dbReference>
<name>A0A1G2QW24_9BACT</name>
<dbReference type="Proteomes" id="UP000178065">
    <property type="component" value="Unassembled WGS sequence"/>
</dbReference>
<keyword evidence="4 7" id="KW-0255">Endonuclease</keyword>
<gene>
    <name evidence="7" type="primary">ybeY</name>
    <name evidence="8" type="ORF">A2672_00450</name>
</gene>
<keyword evidence="6 7" id="KW-0862">Zinc</keyword>
<feature type="binding site" evidence="7">
    <location>
        <position position="102"/>
    </location>
    <ligand>
        <name>Zn(2+)</name>
        <dbReference type="ChEBI" id="CHEBI:29105"/>
        <note>catalytic</note>
    </ligand>
</feature>
<dbReference type="EMBL" id="MHTT01000028">
    <property type="protein sequence ID" value="OHA64790.1"/>
    <property type="molecule type" value="Genomic_DNA"/>
</dbReference>
<evidence type="ECO:0000313" key="8">
    <source>
        <dbReference type="EMBL" id="OHA64790.1"/>
    </source>
</evidence>
<dbReference type="InterPro" id="IPR023091">
    <property type="entry name" value="MetalPrtase_cat_dom_sf_prd"/>
</dbReference>
<evidence type="ECO:0000256" key="3">
    <source>
        <dbReference type="ARBA" id="ARBA00022723"/>
    </source>
</evidence>
<dbReference type="PROSITE" id="PS01306">
    <property type="entry name" value="UPF0054"/>
    <property type="match status" value="1"/>
</dbReference>
<comment type="caution">
    <text evidence="8">The sequence shown here is derived from an EMBL/GenBank/DDBJ whole genome shotgun (WGS) entry which is preliminary data.</text>
</comment>
<dbReference type="AlphaFoldDB" id="A0A1G2QW24"/>
<dbReference type="InterPro" id="IPR002036">
    <property type="entry name" value="YbeY"/>
</dbReference>
<evidence type="ECO:0000256" key="2">
    <source>
        <dbReference type="ARBA" id="ARBA00022722"/>
    </source>
</evidence>
<keyword evidence="7" id="KW-0690">Ribosome biogenesis</keyword>
<organism evidence="8 9">
    <name type="scientific">Candidatus Wildermuthbacteria bacterium RIFCSPHIGHO2_01_FULL_49_22b</name>
    <dbReference type="NCBI Taxonomy" id="1802448"/>
    <lineage>
        <taxon>Bacteria</taxon>
        <taxon>Candidatus Wildermuthiibacteriota</taxon>
    </lineage>
</organism>
<dbReference type="EC" id="3.1.-.-" evidence="7"/>
<keyword evidence="2 7" id="KW-0540">Nuclease</keyword>
<feature type="binding site" evidence="7">
    <location>
        <position position="106"/>
    </location>
    <ligand>
        <name>Zn(2+)</name>
        <dbReference type="ChEBI" id="CHEBI:29105"/>
        <note>catalytic</note>
    </ligand>
</feature>
<dbReference type="PANTHER" id="PTHR46986">
    <property type="entry name" value="ENDORIBONUCLEASE YBEY, CHLOROPLASTIC"/>
    <property type="match status" value="1"/>
</dbReference>
<keyword evidence="7" id="KW-0698">rRNA processing</keyword>
<evidence type="ECO:0000256" key="1">
    <source>
        <dbReference type="ARBA" id="ARBA00010875"/>
    </source>
</evidence>
<dbReference type="GO" id="GO:0004222">
    <property type="term" value="F:metalloendopeptidase activity"/>
    <property type="evidence" value="ECO:0007669"/>
    <property type="project" value="InterPro"/>
</dbReference>
<dbReference type="Pfam" id="PF02130">
    <property type="entry name" value="YbeY"/>
    <property type="match status" value="1"/>
</dbReference>
<comment type="similarity">
    <text evidence="1 7">Belongs to the endoribonuclease YbeY family.</text>
</comment>
<dbReference type="GO" id="GO:0005737">
    <property type="term" value="C:cytoplasm"/>
    <property type="evidence" value="ECO:0007669"/>
    <property type="project" value="UniProtKB-SubCell"/>
</dbReference>
<dbReference type="NCBIfam" id="TIGR00043">
    <property type="entry name" value="rRNA maturation RNase YbeY"/>
    <property type="match status" value="1"/>
</dbReference>
<evidence type="ECO:0000313" key="9">
    <source>
        <dbReference type="Proteomes" id="UP000178065"/>
    </source>
</evidence>
<keyword evidence="7" id="KW-0963">Cytoplasm</keyword>
<evidence type="ECO:0000256" key="5">
    <source>
        <dbReference type="ARBA" id="ARBA00022801"/>
    </source>
</evidence>